<feature type="region of interest" description="Disordered" evidence="4">
    <location>
        <begin position="1"/>
        <end position="20"/>
    </location>
</feature>
<dbReference type="InterPro" id="IPR036179">
    <property type="entry name" value="Ig-like_dom_sf"/>
</dbReference>
<keyword evidence="5" id="KW-1133">Transmembrane helix</keyword>
<dbReference type="GO" id="GO:0016020">
    <property type="term" value="C:membrane"/>
    <property type="evidence" value="ECO:0007669"/>
    <property type="project" value="UniProtKB-SubCell"/>
</dbReference>
<dbReference type="Gene3D" id="2.60.40.10">
    <property type="entry name" value="Immunoglobulins"/>
    <property type="match status" value="4"/>
</dbReference>
<reference evidence="7" key="1">
    <citation type="submission" date="2020-06" db="EMBL/GenBank/DDBJ databases">
        <authorList>
            <person name="Ji K."/>
            <person name="Li J."/>
        </authorList>
    </citation>
    <scope>NUCLEOTIDE SEQUENCE</scope>
    <source>
        <strain evidence="7">JKM2019</strain>
        <tissue evidence="7">Whole body</tissue>
    </source>
</reference>
<dbReference type="PROSITE" id="PS50835">
    <property type="entry name" value="IG_LIKE"/>
    <property type="match status" value="2"/>
</dbReference>
<feature type="compositionally biased region" description="Gly residues" evidence="4">
    <location>
        <begin position="11"/>
        <end position="20"/>
    </location>
</feature>
<feature type="compositionally biased region" description="Acidic residues" evidence="4">
    <location>
        <begin position="541"/>
        <end position="552"/>
    </location>
</feature>
<evidence type="ECO:0000256" key="2">
    <source>
        <dbReference type="ARBA" id="ARBA00023136"/>
    </source>
</evidence>
<feature type="region of interest" description="Disordered" evidence="4">
    <location>
        <begin position="932"/>
        <end position="1024"/>
    </location>
</feature>
<feature type="region of interest" description="Disordered" evidence="4">
    <location>
        <begin position="1357"/>
        <end position="1381"/>
    </location>
</feature>
<dbReference type="Proteomes" id="UP000828236">
    <property type="component" value="Unassembled WGS sequence"/>
</dbReference>
<keyword evidence="3" id="KW-1015">Disulfide bond</keyword>
<evidence type="ECO:0000313" key="7">
    <source>
        <dbReference type="EMBL" id="KAH7639104.1"/>
    </source>
</evidence>
<feature type="domain" description="Ig-like" evidence="6">
    <location>
        <begin position="266"/>
        <end position="360"/>
    </location>
</feature>
<evidence type="ECO:0000256" key="3">
    <source>
        <dbReference type="ARBA" id="ARBA00023157"/>
    </source>
</evidence>
<dbReference type="PANTHER" id="PTHR23278">
    <property type="entry name" value="SIDESTEP PROTEIN"/>
    <property type="match status" value="1"/>
</dbReference>
<feature type="compositionally biased region" description="Polar residues" evidence="4">
    <location>
        <begin position="971"/>
        <end position="1000"/>
    </location>
</feature>
<feature type="transmembrane region" description="Helical" evidence="5">
    <location>
        <begin position="762"/>
        <end position="785"/>
    </location>
</feature>
<dbReference type="SUPFAM" id="SSF48726">
    <property type="entry name" value="Immunoglobulin"/>
    <property type="match status" value="5"/>
</dbReference>
<evidence type="ECO:0000256" key="1">
    <source>
        <dbReference type="ARBA" id="ARBA00004167"/>
    </source>
</evidence>
<organism evidence="7">
    <name type="scientific">Dermatophagoides farinae</name>
    <name type="common">American house dust mite</name>
    <dbReference type="NCBI Taxonomy" id="6954"/>
    <lineage>
        <taxon>Eukaryota</taxon>
        <taxon>Metazoa</taxon>
        <taxon>Ecdysozoa</taxon>
        <taxon>Arthropoda</taxon>
        <taxon>Chelicerata</taxon>
        <taxon>Arachnida</taxon>
        <taxon>Acari</taxon>
        <taxon>Acariformes</taxon>
        <taxon>Sarcoptiformes</taxon>
        <taxon>Astigmata</taxon>
        <taxon>Psoroptidia</taxon>
        <taxon>Analgoidea</taxon>
        <taxon>Pyroglyphidae</taxon>
        <taxon>Dermatophagoidinae</taxon>
        <taxon>Dermatophagoides</taxon>
    </lineage>
</organism>
<protein>
    <submittedName>
        <fullName evidence="7">Nephrin-like</fullName>
    </submittedName>
</protein>
<dbReference type="EMBL" id="SDOV01000007">
    <property type="protein sequence ID" value="KAH7639104.1"/>
    <property type="molecule type" value="Genomic_DNA"/>
</dbReference>
<dbReference type="InterPro" id="IPR003599">
    <property type="entry name" value="Ig_sub"/>
</dbReference>
<comment type="caution">
    <text evidence="7">The sequence shown here is derived from an EMBL/GenBank/DDBJ whole genome shotgun (WGS) entry which is preliminary data.</text>
</comment>
<evidence type="ECO:0000259" key="6">
    <source>
        <dbReference type="PROSITE" id="PS50835"/>
    </source>
</evidence>
<dbReference type="InterPro" id="IPR013162">
    <property type="entry name" value="CD80_C2-set"/>
</dbReference>
<accession>A0A9D4NUU3</accession>
<evidence type="ECO:0000256" key="5">
    <source>
        <dbReference type="SAM" id="Phobius"/>
    </source>
</evidence>
<dbReference type="InterPro" id="IPR007110">
    <property type="entry name" value="Ig-like_dom"/>
</dbReference>
<feature type="domain" description="Ig-like" evidence="6">
    <location>
        <begin position="43"/>
        <end position="142"/>
    </location>
</feature>
<dbReference type="InterPro" id="IPR013783">
    <property type="entry name" value="Ig-like_fold"/>
</dbReference>
<name>A0A9D4NUU3_DERFA</name>
<dbReference type="PANTHER" id="PTHR23278:SF19">
    <property type="entry name" value="OBSCURIN"/>
    <property type="match status" value="1"/>
</dbReference>
<dbReference type="Pfam" id="PF08205">
    <property type="entry name" value="C2-set_2"/>
    <property type="match status" value="2"/>
</dbReference>
<gene>
    <name evidence="7" type="ORF">HUG17_3137</name>
</gene>
<dbReference type="SMART" id="SM00409">
    <property type="entry name" value="IG"/>
    <property type="match status" value="3"/>
</dbReference>
<feature type="compositionally biased region" description="Low complexity" evidence="4">
    <location>
        <begin position="932"/>
        <end position="946"/>
    </location>
</feature>
<comment type="subcellular location">
    <subcellularLocation>
        <location evidence="1">Membrane</location>
        <topology evidence="1">Single-pass membrane protein</topology>
    </subcellularLocation>
</comment>
<proteinExistence type="predicted"/>
<feature type="region of interest" description="Disordered" evidence="4">
    <location>
        <begin position="530"/>
        <end position="563"/>
    </location>
</feature>
<keyword evidence="2 5" id="KW-0472">Membrane</keyword>
<reference evidence="7" key="2">
    <citation type="journal article" date="2021" name="World Allergy Organ. J.">
        <title>Chromosome-level assembly of Dermatophagoides farinae genome and transcriptome reveals two novel allergens Der f 37 and Der f 39.</title>
        <authorList>
            <person name="Chen J."/>
            <person name="Cai Z."/>
            <person name="Fan D."/>
            <person name="Hu J."/>
            <person name="Hou Y."/>
            <person name="He Y."/>
            <person name="Zhang Z."/>
            <person name="Zhao Z."/>
            <person name="Gao P."/>
            <person name="Hu W."/>
            <person name="Sun J."/>
            <person name="Li J."/>
            <person name="Ji K."/>
        </authorList>
    </citation>
    <scope>NUCLEOTIDE SEQUENCE</scope>
    <source>
        <strain evidence="7">JKM2019</strain>
    </source>
</reference>
<keyword evidence="5" id="KW-0812">Transmembrane</keyword>
<evidence type="ECO:0000256" key="4">
    <source>
        <dbReference type="SAM" id="MobiDB-lite"/>
    </source>
</evidence>
<sequence>MERRTYEGNGNVPGVGSGIGGGNNKNHRMRYYKKYQPYNTLIGEPISLPCNITPPTSDDDVSLILWYRDDQSTPIYTVDARGIGNSLKTAKHFHDMAILGDDDRVTFNITYPISYLRFIRTIATDTAEYRCRVDFRRDRTINRVMQLNVIVPANKLSIYDTGNNYINDIAGPFNEDIPLNLTCLSEGGYPLPKVRWWKGEQMIGNHSITVNNVDGNKATSIMVKNVIKFDKVLREHLMMPLTCESTNTNLTVPVTKTILIDLNLKPIEVKIVRPLHNMTVGQKIELVCQSSGSRPPAKIEWRKDGKLMEHFSETTSDDGSVTTNYLAFIPTIDDNGRQLSCVAKNPQFKRFELEDRIELNIQYAPILSLLLGANAKQQEIVEDSSVYFDCNIQVNGGNNDDDDDDDDVVVDNNNNNNNDNINRIEIRNNSIIINNVNRQHIGGYQCWATNQLGKSYSEIVQLNVKYAPICSMDETINEMTFELELFEQLSIGCNVHADPRDVMFFWEFNSSSPTADMSVNIEHHHHHLGKSNKNINNALDSVDDDDDDGEGNDENRSRPLMSIQNHLESPYRSVLHFTPRSIDHYGTLYCFAQNRIGRQRQPCIYHIRKSETPMAPKNCSLQNITSTSLTVQCPSYNHHYFYSNVHSSQEQHSSIDDDGVHHLSATNGNYHYILLIYNGLNQLIRNLSEPSSSSSSSSSMIKFNINDLSANDMDNLNMFIYAINRNGGGQSERIRVPVTNLVGQPKKLEHIEQFRLNNIRPFLLLIFIVACLITSIGAFIVMVIIKLGRRRRRNKTTTTTTTAAKKNYSNVKNNKDHIDGNHNNNVKQTKATTTTTTIRNEGNVFDISNNQQDDDSLNSVMNVVNSTSVSCGDTAIVMASTLSSTSTTSTTTTINDNNNKIVVKNDDDEVGGDTLLLLQQASASSASHCITNYNNNNNNQNNNNNNDMHSSCNSFQQQQQQQHHHHHHSNSETISRSNSLSRMTNLNLTGNGTKFDTTVINGGDCTIQQKPPPPPQLSPSHAGSSSIEMVTFMVKDQQQQQQQQHLHPKHCQMIQLTSTNFNDQHSKNHENISTSLYHHNHNHNHQTNCSTANHNIVEMIDPIGYKIDGCGESKIIQHYHHNHNHPQQLLSGNENILKSIATLPRRSSTMLNRSQTPTTTTTTATTSMMNCCQYQNDRYQSHHNHHYYHHGSYLELTTTANETNNNYTTTAKPLAIMNADHQHNHPIECLLYHPQQQYNQICSIQDDDDDNVTMINSCHNHHHHHHHSHVKICPTTLSSSSSLLSTQIDHHYNNHKNHIVPDELTTVYETNNENSTISISNGTNPTTIRDYHRRRSTPLHQEEQNFLAINNLSEQQSNNNNHHQRIKPSYLRVASVSQNIR</sequence>